<dbReference type="AlphaFoldDB" id="A0AA41BY65"/>
<dbReference type="Proteomes" id="UP000705283">
    <property type="component" value="Unassembled WGS sequence"/>
</dbReference>
<comment type="caution">
    <text evidence="1">The sequence shown here is derived from an EMBL/GenBank/DDBJ whole genome shotgun (WGS) entry which is preliminary data.</text>
</comment>
<reference evidence="2 3" key="2">
    <citation type="journal article" date="2017" name="Int. J. Syst. Evol. Microbiol.">
        <title>Rouxiella badensis sp. nov. and Rouxiella silvae sp. nov. isolated from peat bog soil in Germany and emendation of the genus description.</title>
        <authorList>
            <person name="Le Fleche-Mateos A."/>
            <person name="Kugler J.H."/>
            <person name="Hansen S.H."/>
            <person name="Syldatk C."/>
            <person name="Hausmann R."/>
            <person name="Lomprez F."/>
            <person name="Vandenbogaert M."/>
            <person name="Manuguerra J.C."/>
            <person name="Grimont P.A."/>
        </authorList>
    </citation>
    <scope>NUCLEOTIDE SEQUENCE [LARGE SCALE GENOMIC DNA]</scope>
    <source>
        <strain evidence="2 3">213</strain>
    </source>
</reference>
<evidence type="ECO:0000313" key="1">
    <source>
        <dbReference type="EMBL" id="MBF6638847.1"/>
    </source>
</evidence>
<dbReference type="Proteomes" id="UP000192722">
    <property type="component" value="Unassembled WGS sequence"/>
</dbReference>
<dbReference type="RefSeq" id="WP_055783694.1">
    <property type="nucleotide sequence ID" value="NZ_CBCSCF010000006.1"/>
</dbReference>
<keyword evidence="3" id="KW-1185">Reference proteome</keyword>
<reference evidence="1" key="3">
    <citation type="submission" date="2020-11" db="EMBL/GenBank/DDBJ databases">
        <authorList>
            <person name="Lee S.D."/>
        </authorList>
    </citation>
    <scope>NUCLEOTIDE SEQUENCE</scope>
    <source>
        <strain evidence="1">SAP-2</strain>
    </source>
</reference>
<gene>
    <name evidence="2" type="ORF">BS639_24330</name>
    <name evidence="1" type="ORF">ITX54_19460</name>
</gene>
<evidence type="ECO:0000313" key="2">
    <source>
        <dbReference type="EMBL" id="ORJ18618.1"/>
    </source>
</evidence>
<name>A0AA41BY65_9GAMM</name>
<protein>
    <submittedName>
        <fullName evidence="1">Uncharacterized protein</fullName>
    </submittedName>
</protein>
<accession>A0AA41BY65</accession>
<evidence type="ECO:0000313" key="3">
    <source>
        <dbReference type="Proteomes" id="UP000192722"/>
    </source>
</evidence>
<reference evidence="1" key="4">
    <citation type="submission" date="2022-09" db="EMBL/GenBank/DDBJ databases">
        <title>Rouxiella aceris sp. nov., isolated from tree sap and emended description of the genus Rhouxiella.</title>
        <authorList>
            <person name="Kim I.S."/>
        </authorList>
    </citation>
    <scope>NUCLEOTIDE SEQUENCE</scope>
    <source>
        <strain evidence="1">SAP-2</strain>
    </source>
</reference>
<dbReference type="EMBL" id="MRWD01000106">
    <property type="protein sequence ID" value="ORJ18618.1"/>
    <property type="molecule type" value="Genomic_DNA"/>
</dbReference>
<organism evidence="1 4">
    <name type="scientific">Rouxiella silvae</name>
    <dbReference type="NCBI Taxonomy" id="1646373"/>
    <lineage>
        <taxon>Bacteria</taxon>
        <taxon>Pseudomonadati</taxon>
        <taxon>Pseudomonadota</taxon>
        <taxon>Gammaproteobacteria</taxon>
        <taxon>Enterobacterales</taxon>
        <taxon>Yersiniaceae</taxon>
        <taxon>Rouxiella</taxon>
    </lineage>
</organism>
<proteinExistence type="predicted"/>
<dbReference type="EMBL" id="JADMKS010000008">
    <property type="protein sequence ID" value="MBF6638847.1"/>
    <property type="molecule type" value="Genomic_DNA"/>
</dbReference>
<reference evidence="2" key="1">
    <citation type="submission" date="2016-12" db="EMBL/GenBank/DDBJ databases">
        <authorList>
            <person name="Le Fleche-Mateos A."/>
        </authorList>
    </citation>
    <scope>NUCLEOTIDE SEQUENCE</scope>
    <source>
        <strain evidence="2">213</strain>
    </source>
</reference>
<evidence type="ECO:0000313" key="4">
    <source>
        <dbReference type="Proteomes" id="UP000705283"/>
    </source>
</evidence>
<sequence>MNTPSISLIDKICGVPMISGSFNAQILITLTAHYRHIALNVFTRIADYLSPDVIEAPVQHRNAALGIEYPEYAMLSAQEELAVNEAIRAIITIVPEWEIYFSLPVNYRKLSAGKNMVSLTNHHIPQVIFLGDKAFKSEHWLAEVLIHENAHVWLGMLCEMNHFYEATQEKYYTLPSGTKNKDARGVIFASHFAACTLVYYRRKKTNGCISSEEAERLFFLEKYYAGCMTQLMEMKELTETGKGIVRMMGEEIHYG</sequence>